<reference evidence="3 4" key="1">
    <citation type="submission" date="2016-10" db="EMBL/GenBank/DDBJ databases">
        <title>Evaluation of Human, Veterinary and Environmental Mycobacterium chelonae Isolates by Core Genome Phylogenomic Analysis, Targeted Gene Comparison, and Anti-microbial Susceptibility Patterns: A Tale of Mistaken Identities.</title>
        <authorList>
            <person name="Fogelson S.B."/>
            <person name="Camus A.C."/>
            <person name="Lorenz W."/>
            <person name="Vasireddy R."/>
            <person name="Vasireddy S."/>
            <person name="Smith T."/>
            <person name="Brown-Elliott B.A."/>
            <person name="Wallace R.J.Jr."/>
            <person name="Hasan N.A."/>
            <person name="Reischl U."/>
            <person name="Sanchez S."/>
        </authorList>
    </citation>
    <scope>NUCLEOTIDE SEQUENCE [LARGE SCALE GENOMIC DNA]</scope>
    <source>
        <strain evidence="3 4">15515</strain>
    </source>
</reference>
<evidence type="ECO:0000259" key="2">
    <source>
        <dbReference type="Pfam" id="PF14243"/>
    </source>
</evidence>
<feature type="domain" description="ATP-grasp" evidence="2">
    <location>
        <begin position="171"/>
        <end position="261"/>
    </location>
</feature>
<dbReference type="InterPro" id="IPR025643">
    <property type="entry name" value="R2K_3"/>
</dbReference>
<evidence type="ECO:0000313" key="4">
    <source>
        <dbReference type="Proteomes" id="UP000180043"/>
    </source>
</evidence>
<protein>
    <recommendedName>
        <fullName evidence="2">ATP-grasp domain-containing protein</fullName>
    </recommendedName>
</protein>
<sequence length="298" mass="32550">MKEPSFLHSIYFADTYPEEWAAVQELFPESLRSDDPANLPAGTMVIPRYRATPFGADLEREVAARGSQLINTHAQHLALDDIFAWTELLGDMTAPSYRIADMAAVPEGRFFVKGQVTSLKNHGPIDVFADSKTAARALADKLLGHPLMTNQIPVIRPVQDYLRLGTSEQGLPIFHEQRVFTYRRQVLGTGFYWAGHTGAGSPPALDDTFLRAVDTALERLDGIADFLVLDMAQYSDGRWGVVELNDACQSGFPVSIEPAQVFGNLLAAIAQTPIPVTPRGDPASARARGAESRQDSPG</sequence>
<dbReference type="EMBL" id="MLIQ01000042">
    <property type="protein sequence ID" value="OHU47278.1"/>
    <property type="molecule type" value="Genomic_DNA"/>
</dbReference>
<feature type="compositionally biased region" description="Basic and acidic residues" evidence="1">
    <location>
        <begin position="288"/>
        <end position="298"/>
    </location>
</feature>
<dbReference type="AlphaFoldDB" id="A0A1S1LCY5"/>
<name>A0A1S1LCY5_MYCCH</name>
<feature type="region of interest" description="Disordered" evidence="1">
    <location>
        <begin position="277"/>
        <end position="298"/>
    </location>
</feature>
<evidence type="ECO:0000313" key="3">
    <source>
        <dbReference type="EMBL" id="OHU47278.1"/>
    </source>
</evidence>
<proteinExistence type="predicted"/>
<accession>A0A1S1LCY5</accession>
<dbReference type="Proteomes" id="UP000180043">
    <property type="component" value="Unassembled WGS sequence"/>
</dbReference>
<organism evidence="3 4">
    <name type="scientific">Mycobacteroides chelonae</name>
    <name type="common">Mycobacterium chelonae</name>
    <dbReference type="NCBI Taxonomy" id="1774"/>
    <lineage>
        <taxon>Bacteria</taxon>
        <taxon>Bacillati</taxon>
        <taxon>Actinomycetota</taxon>
        <taxon>Actinomycetes</taxon>
        <taxon>Mycobacteriales</taxon>
        <taxon>Mycobacteriaceae</taxon>
        <taxon>Mycobacteroides</taxon>
    </lineage>
</organism>
<dbReference type="RefSeq" id="WP_070947897.1">
    <property type="nucleotide sequence ID" value="NZ_MLIQ01000042.1"/>
</dbReference>
<comment type="caution">
    <text evidence="3">The sequence shown here is derived from an EMBL/GenBank/DDBJ whole genome shotgun (WGS) entry which is preliminary data.</text>
</comment>
<gene>
    <name evidence="3" type="ORF">BKG82_26880</name>
</gene>
<dbReference type="Pfam" id="PF14243">
    <property type="entry name" value="R2K_3"/>
    <property type="match status" value="1"/>
</dbReference>
<evidence type="ECO:0000256" key="1">
    <source>
        <dbReference type="SAM" id="MobiDB-lite"/>
    </source>
</evidence>